<dbReference type="EMBL" id="LDQC01000009">
    <property type="protein sequence ID" value="KTR10384.1"/>
    <property type="molecule type" value="Genomic_DNA"/>
</dbReference>
<accession>A0A175S1K8</accession>
<dbReference type="Proteomes" id="UP000078252">
    <property type="component" value="Unassembled WGS sequence"/>
</dbReference>
<keyword evidence="1" id="KW-0812">Transmembrane</keyword>
<dbReference type="AlphaFoldDB" id="A0A175S1K8"/>
<sequence>MACSTRALVVGRTLVAPLRTRETVWWDTCAAAATSWMVGALVTACSSVVLRGGHRSWMT</sequence>
<feature type="transmembrane region" description="Helical" evidence="1">
    <location>
        <begin position="24"/>
        <end position="50"/>
    </location>
</feature>
<dbReference type="PATRIC" id="fig|33881.3.peg.3378"/>
<proteinExistence type="predicted"/>
<keyword evidence="1" id="KW-0472">Membrane</keyword>
<evidence type="ECO:0000313" key="3">
    <source>
        <dbReference type="Proteomes" id="UP000078252"/>
    </source>
</evidence>
<gene>
    <name evidence="2" type="ORF">NS184_01660</name>
</gene>
<keyword evidence="1" id="KW-1133">Transmembrane helix</keyword>
<comment type="caution">
    <text evidence="2">The sequence shown here is derived from an EMBL/GenBank/DDBJ whole genome shotgun (WGS) entry which is preliminary data.</text>
</comment>
<organism evidence="2 3">
    <name type="scientific">Curtobacterium luteum</name>
    <dbReference type="NCBI Taxonomy" id="33881"/>
    <lineage>
        <taxon>Bacteria</taxon>
        <taxon>Bacillati</taxon>
        <taxon>Actinomycetota</taxon>
        <taxon>Actinomycetes</taxon>
        <taxon>Micrococcales</taxon>
        <taxon>Microbacteriaceae</taxon>
        <taxon>Curtobacterium</taxon>
    </lineage>
</organism>
<evidence type="ECO:0000313" key="2">
    <source>
        <dbReference type="EMBL" id="KTR10384.1"/>
    </source>
</evidence>
<evidence type="ECO:0000256" key="1">
    <source>
        <dbReference type="SAM" id="Phobius"/>
    </source>
</evidence>
<protein>
    <submittedName>
        <fullName evidence="2">Uncharacterized protein</fullName>
    </submittedName>
</protein>
<reference evidence="2 3" key="1">
    <citation type="journal article" date="2016" name="Front. Microbiol.">
        <title>Genomic Resource of Rice Seed Associated Bacteria.</title>
        <authorList>
            <person name="Midha S."/>
            <person name="Bansal K."/>
            <person name="Sharma S."/>
            <person name="Kumar N."/>
            <person name="Patil P.P."/>
            <person name="Chaudhry V."/>
            <person name="Patil P.B."/>
        </authorList>
    </citation>
    <scope>NUCLEOTIDE SEQUENCE [LARGE SCALE GENOMIC DNA]</scope>
    <source>
        <strain evidence="2 3">NS184</strain>
    </source>
</reference>
<name>A0A175S1K8_9MICO</name>